<organism evidence="1 2">
    <name type="scientific">Alkalithermobacter paradoxus</name>
    <dbReference type="NCBI Taxonomy" id="29349"/>
    <lineage>
        <taxon>Bacteria</taxon>
        <taxon>Bacillati</taxon>
        <taxon>Bacillota</taxon>
        <taxon>Clostridia</taxon>
        <taxon>Peptostreptococcales</taxon>
        <taxon>Tepidibacteraceae</taxon>
        <taxon>Alkalithermobacter</taxon>
    </lineage>
</organism>
<protein>
    <submittedName>
        <fullName evidence="1">Putative amidoligase enzyme</fullName>
    </submittedName>
</protein>
<name>A0A1V4I7P8_9FIRM</name>
<dbReference type="InterPro" id="IPR022025">
    <property type="entry name" value="Amidoligase_2"/>
</dbReference>
<evidence type="ECO:0000313" key="1">
    <source>
        <dbReference type="EMBL" id="OPJ55900.1"/>
    </source>
</evidence>
<dbReference type="Proteomes" id="UP000190140">
    <property type="component" value="Unassembled WGS sequence"/>
</dbReference>
<dbReference type="OrthoDB" id="5380364at2"/>
<dbReference type="Pfam" id="PF12224">
    <property type="entry name" value="Amidoligase_2"/>
    <property type="match status" value="1"/>
</dbReference>
<dbReference type="EMBL" id="MZGW01000003">
    <property type="protein sequence ID" value="OPJ55900.1"/>
    <property type="molecule type" value="Genomic_DNA"/>
</dbReference>
<accession>A0A1V4I7P8</accession>
<gene>
    <name evidence="1" type="ORF">CLOTH_10780</name>
</gene>
<keyword evidence="1" id="KW-0436">Ligase</keyword>
<evidence type="ECO:0000313" key="2">
    <source>
        <dbReference type="Proteomes" id="UP000190140"/>
    </source>
</evidence>
<dbReference type="STRING" id="29349.CLOTH_10780"/>
<dbReference type="GO" id="GO:0016874">
    <property type="term" value="F:ligase activity"/>
    <property type="evidence" value="ECO:0007669"/>
    <property type="project" value="UniProtKB-KW"/>
</dbReference>
<sequence length="307" mass="35675">MQNTDFLKARFGIEIEMTGVTRNKAAKVVAEVLRGSIKRENDYYDTYKVTAADGRVWKLMYDGSIYTQKKVNDEKVAATKEYSVELVSPILTYKEDIETLQEIVRKLRKAGAFSEKQNCTGIHIHLDGADHTPRSIRNFINIIYSRNDLLYESLQIERERMRYCKKMDADLVERINKKKPTTMKQIEDIWYEGYGSNRERHYHESRYHFLNLHSFFNGTGTVELRGFNGTMHAGVIRSNIVLALALNHQALTQKSASSKKPQVENPKFAMRTWLNRIGFIGEEFKNCREHLIKHLQGSAAWRFQRAA</sequence>
<dbReference type="RefSeq" id="WP_011838228.1">
    <property type="nucleotide sequence ID" value="NZ_MZGW01000003.1"/>
</dbReference>
<dbReference type="GeneID" id="35805230"/>
<dbReference type="AlphaFoldDB" id="A0A1V4I7P8"/>
<dbReference type="PANTHER" id="PTHR36847">
    <property type="entry name" value="AMIDOLIGASE ENZYME"/>
    <property type="match status" value="1"/>
</dbReference>
<dbReference type="PANTHER" id="PTHR36847:SF1">
    <property type="entry name" value="AMIDOLIGASE ENZYME"/>
    <property type="match status" value="1"/>
</dbReference>
<reference evidence="1 2" key="1">
    <citation type="submission" date="2017-03" db="EMBL/GenBank/DDBJ databases">
        <title>Genome sequence of Clostridium thermoalcaliphilum DSM 7309.</title>
        <authorList>
            <person name="Poehlein A."/>
            <person name="Daniel R."/>
        </authorList>
    </citation>
    <scope>NUCLEOTIDE SEQUENCE [LARGE SCALE GENOMIC DNA]</scope>
    <source>
        <strain evidence="1 2">DSM 7309</strain>
    </source>
</reference>
<comment type="caution">
    <text evidence="1">The sequence shown here is derived from an EMBL/GenBank/DDBJ whole genome shotgun (WGS) entry which is preliminary data.</text>
</comment>
<proteinExistence type="predicted"/>
<keyword evidence="2" id="KW-1185">Reference proteome</keyword>